<feature type="chain" id="PRO_5027917502" evidence="1">
    <location>
        <begin position="30"/>
        <end position="180"/>
    </location>
</feature>
<evidence type="ECO:0000259" key="2">
    <source>
        <dbReference type="SMART" id="SM00856"/>
    </source>
</evidence>
<dbReference type="GO" id="GO:0004857">
    <property type="term" value="F:enzyme inhibitor activity"/>
    <property type="evidence" value="ECO:0007669"/>
    <property type="project" value="InterPro"/>
</dbReference>
<dbReference type="Pfam" id="PF04043">
    <property type="entry name" value="PMEI"/>
    <property type="match status" value="1"/>
</dbReference>
<dbReference type="GeneID" id="111310722"/>
<keyword evidence="1" id="KW-0732">Signal</keyword>
<proteinExistence type="predicted"/>
<evidence type="ECO:0000313" key="3">
    <source>
        <dbReference type="Proteomes" id="UP000515121"/>
    </source>
</evidence>
<dbReference type="PANTHER" id="PTHR31890:SF9">
    <property type="entry name" value="PLANT INVERTASE_PECTIN METHYLESTERASE INHIBITOR SUPERFAMILY PROTEIN"/>
    <property type="match status" value="1"/>
</dbReference>
<dbReference type="InterPro" id="IPR006501">
    <property type="entry name" value="Pectinesterase_inhib_dom"/>
</dbReference>
<dbReference type="Proteomes" id="UP000515121">
    <property type="component" value="Unplaced"/>
</dbReference>
<dbReference type="PANTHER" id="PTHR31890">
    <property type="entry name" value="PLANT INVERTASE/PECTIN METHYLESTERASE INHIBITOR SUPERFAMILY PROTEIN"/>
    <property type="match status" value="1"/>
</dbReference>
<feature type="signal peptide" evidence="1">
    <location>
        <begin position="1"/>
        <end position="29"/>
    </location>
</feature>
<sequence length="180" mass="19078">MAPQSHFFVTLTIILSVYVLSPSPSMVAASPALTVKVCDGKSILNRDFCFKVLSTSQAAAAKNPNQLTNAVMKSATSAAQTTLNVISGMTKSPTSPAALQALKTCEDVFKYAVRSFGMISAELREDAMTANYDVSVIGPEADRCRKAMAAGKVNAPQIADGNRNLQYYSAMGNEITATLN</sequence>
<name>A0A6P6ALZ6_DURZI</name>
<dbReference type="KEGG" id="dzi:111310722"/>
<evidence type="ECO:0000256" key="1">
    <source>
        <dbReference type="SAM" id="SignalP"/>
    </source>
</evidence>
<gene>
    <name evidence="4" type="primary">LOC111310722</name>
</gene>
<accession>A0A6P6ALZ6</accession>
<dbReference type="OrthoDB" id="1094634at2759"/>
<dbReference type="AlphaFoldDB" id="A0A6P6ALZ6"/>
<dbReference type="InterPro" id="IPR035513">
    <property type="entry name" value="Invertase/methylesterase_inhib"/>
</dbReference>
<dbReference type="Gene3D" id="1.20.140.40">
    <property type="entry name" value="Invertase/pectin methylesterase inhibitor family protein"/>
    <property type="match status" value="1"/>
</dbReference>
<dbReference type="RefSeq" id="XP_022765879.1">
    <property type="nucleotide sequence ID" value="XM_022910144.1"/>
</dbReference>
<evidence type="ECO:0000313" key="4">
    <source>
        <dbReference type="RefSeq" id="XP_022765879.1"/>
    </source>
</evidence>
<dbReference type="SUPFAM" id="SSF101148">
    <property type="entry name" value="Plant invertase/pectin methylesterase inhibitor"/>
    <property type="match status" value="1"/>
</dbReference>
<feature type="domain" description="Pectinesterase inhibitor" evidence="2">
    <location>
        <begin position="29"/>
        <end position="177"/>
    </location>
</feature>
<dbReference type="NCBIfam" id="TIGR01614">
    <property type="entry name" value="PME_inhib"/>
    <property type="match status" value="1"/>
</dbReference>
<dbReference type="SMART" id="SM00856">
    <property type="entry name" value="PMEI"/>
    <property type="match status" value="1"/>
</dbReference>
<organism evidence="3 4">
    <name type="scientific">Durio zibethinus</name>
    <name type="common">Durian</name>
    <dbReference type="NCBI Taxonomy" id="66656"/>
    <lineage>
        <taxon>Eukaryota</taxon>
        <taxon>Viridiplantae</taxon>
        <taxon>Streptophyta</taxon>
        <taxon>Embryophyta</taxon>
        <taxon>Tracheophyta</taxon>
        <taxon>Spermatophyta</taxon>
        <taxon>Magnoliopsida</taxon>
        <taxon>eudicotyledons</taxon>
        <taxon>Gunneridae</taxon>
        <taxon>Pentapetalae</taxon>
        <taxon>rosids</taxon>
        <taxon>malvids</taxon>
        <taxon>Malvales</taxon>
        <taxon>Malvaceae</taxon>
        <taxon>Helicteroideae</taxon>
        <taxon>Durio</taxon>
    </lineage>
</organism>
<reference evidence="4" key="1">
    <citation type="submission" date="2025-08" db="UniProtKB">
        <authorList>
            <consortium name="RefSeq"/>
        </authorList>
    </citation>
    <scope>IDENTIFICATION</scope>
    <source>
        <tissue evidence="4">Fruit stalk</tissue>
    </source>
</reference>
<protein>
    <submittedName>
        <fullName evidence="4">Uncharacterized protein LOC111310722</fullName>
    </submittedName>
</protein>
<keyword evidence="3" id="KW-1185">Reference proteome</keyword>